<dbReference type="RefSeq" id="XP_064705867.1">
    <property type="nucleotide sequence ID" value="XM_064846257.1"/>
</dbReference>
<dbReference type="AlphaFoldDB" id="A0AAV9N8I0"/>
<feature type="region of interest" description="Disordered" evidence="1">
    <location>
        <begin position="1"/>
        <end position="31"/>
    </location>
</feature>
<sequence>MSSVVLGVEKLPDPVAPSSDQYSPDHGHGVAIETMPTKSVSIDPGEATDPEASVGATSIDSGAAKFQKHTGNSQILPYEENGNHGPYRVAKQRVGSFTESDNSDDTGILLFKGRRKLI</sequence>
<protein>
    <submittedName>
        <fullName evidence="2">Uncharacterized protein</fullName>
    </submittedName>
</protein>
<name>A0AAV9N8I0_9EURO</name>
<reference evidence="2 3" key="1">
    <citation type="submission" date="2023-08" db="EMBL/GenBank/DDBJ databases">
        <title>Black Yeasts Isolated from many extreme environments.</title>
        <authorList>
            <person name="Coleine C."/>
            <person name="Stajich J.E."/>
            <person name="Selbmann L."/>
        </authorList>
    </citation>
    <scope>NUCLEOTIDE SEQUENCE [LARGE SCALE GENOMIC DNA]</scope>
    <source>
        <strain evidence="2 3">CCFEE 5792</strain>
    </source>
</reference>
<organism evidence="2 3">
    <name type="scientific">Exophiala bonariae</name>
    <dbReference type="NCBI Taxonomy" id="1690606"/>
    <lineage>
        <taxon>Eukaryota</taxon>
        <taxon>Fungi</taxon>
        <taxon>Dikarya</taxon>
        <taxon>Ascomycota</taxon>
        <taxon>Pezizomycotina</taxon>
        <taxon>Eurotiomycetes</taxon>
        <taxon>Chaetothyriomycetidae</taxon>
        <taxon>Chaetothyriales</taxon>
        <taxon>Herpotrichiellaceae</taxon>
        <taxon>Exophiala</taxon>
    </lineage>
</organism>
<accession>A0AAV9N8I0</accession>
<proteinExistence type="predicted"/>
<evidence type="ECO:0000313" key="3">
    <source>
        <dbReference type="Proteomes" id="UP001358417"/>
    </source>
</evidence>
<dbReference type="EMBL" id="JAVRRD010000014">
    <property type="protein sequence ID" value="KAK5051853.1"/>
    <property type="molecule type" value="Genomic_DNA"/>
</dbReference>
<evidence type="ECO:0000313" key="2">
    <source>
        <dbReference type="EMBL" id="KAK5051853.1"/>
    </source>
</evidence>
<gene>
    <name evidence="2" type="ORF">LTR84_002656</name>
</gene>
<evidence type="ECO:0000256" key="1">
    <source>
        <dbReference type="SAM" id="MobiDB-lite"/>
    </source>
</evidence>
<dbReference type="Proteomes" id="UP001358417">
    <property type="component" value="Unassembled WGS sequence"/>
</dbReference>
<keyword evidence="3" id="KW-1185">Reference proteome</keyword>
<comment type="caution">
    <text evidence="2">The sequence shown here is derived from an EMBL/GenBank/DDBJ whole genome shotgun (WGS) entry which is preliminary data.</text>
</comment>
<dbReference type="GeneID" id="89970855"/>